<evidence type="ECO:0000256" key="2">
    <source>
        <dbReference type="SAM" id="MobiDB-lite"/>
    </source>
</evidence>
<dbReference type="GO" id="GO:0003723">
    <property type="term" value="F:RNA binding"/>
    <property type="evidence" value="ECO:0007669"/>
    <property type="project" value="UniProtKB-UniRule"/>
</dbReference>
<keyword evidence="5" id="KW-1185">Reference proteome</keyword>
<dbReference type="Proteomes" id="UP000472261">
    <property type="component" value="Unplaced"/>
</dbReference>
<feature type="compositionally biased region" description="Pro residues" evidence="2">
    <location>
        <begin position="86"/>
        <end position="95"/>
    </location>
</feature>
<feature type="domain" description="RRM" evidence="3">
    <location>
        <begin position="165"/>
        <end position="200"/>
    </location>
</feature>
<dbReference type="GO" id="GO:0000398">
    <property type="term" value="P:mRNA splicing, via spliceosome"/>
    <property type="evidence" value="ECO:0007669"/>
    <property type="project" value="InterPro"/>
</dbReference>
<evidence type="ECO:0000313" key="4">
    <source>
        <dbReference type="Ensembl" id="ENSPCLP00000003466.1"/>
    </source>
</evidence>
<evidence type="ECO:0000259" key="3">
    <source>
        <dbReference type="PROSITE" id="PS50102"/>
    </source>
</evidence>
<name>A0A669PP46_PHACC</name>
<dbReference type="Ensembl" id="ENSPCLT00000004756.1">
    <property type="protein sequence ID" value="ENSPCLP00000003466.1"/>
    <property type="gene ID" value="ENSPCLG00000002982.1"/>
</dbReference>
<dbReference type="PANTHER" id="PTHR46259:SF1">
    <property type="entry name" value="ZINC FINGER CCHC-TYPE AND RNA-BINDING MOTIF-CONTAINING PROTEIN 1"/>
    <property type="match status" value="1"/>
</dbReference>
<feature type="compositionally biased region" description="Basic residues" evidence="2">
    <location>
        <begin position="54"/>
        <end position="63"/>
    </location>
</feature>
<protein>
    <recommendedName>
        <fullName evidence="3">RRM domain-containing protein</fullName>
    </recommendedName>
</protein>
<dbReference type="PANTHER" id="PTHR46259">
    <property type="entry name" value="ZINC FINGER CCHC-TYPE AND RNA-BINDING MOTIF-CONTAINING PROTEIN 1"/>
    <property type="match status" value="1"/>
</dbReference>
<evidence type="ECO:0000256" key="1">
    <source>
        <dbReference type="PROSITE-ProRule" id="PRU00176"/>
    </source>
</evidence>
<feature type="region of interest" description="Disordered" evidence="2">
    <location>
        <begin position="30"/>
        <end position="132"/>
    </location>
</feature>
<keyword evidence="1" id="KW-0694">RNA-binding</keyword>
<dbReference type="Pfam" id="PF00076">
    <property type="entry name" value="RRM_1"/>
    <property type="match status" value="1"/>
</dbReference>
<dbReference type="PROSITE" id="PS50102">
    <property type="entry name" value="RRM"/>
    <property type="match status" value="1"/>
</dbReference>
<sequence>RSEVCASCCPGSRRLPTPLVPASAAAVLPFPSPPLCPRAPRAGDTRDPGAAPRCLRRPTRRARGAACPPRAAAPPAALGTPRSEPRSPPPRPTPQPRSRRFRRRSGVNGSARLARSARRESLRVSGRAGRAGPCGVGRCVAAWAPARVERRCAGKMSGGLAPSKSTVYVSNLPFALTNNDLYRIFSKYGKVVKFGVLDLF</sequence>
<dbReference type="GO" id="GO:0005689">
    <property type="term" value="C:U12-type spliceosomal complex"/>
    <property type="evidence" value="ECO:0007669"/>
    <property type="project" value="InterPro"/>
</dbReference>
<dbReference type="InterPro" id="IPR012677">
    <property type="entry name" value="Nucleotide-bd_a/b_plait_sf"/>
</dbReference>
<accession>A0A669PP46</accession>
<dbReference type="AlphaFoldDB" id="A0A669PP46"/>
<dbReference type="InterPro" id="IPR044598">
    <property type="entry name" value="ZCRB1"/>
</dbReference>
<dbReference type="InterPro" id="IPR000504">
    <property type="entry name" value="RRM_dom"/>
</dbReference>
<reference evidence="4" key="2">
    <citation type="submission" date="2025-09" db="UniProtKB">
        <authorList>
            <consortium name="Ensembl"/>
        </authorList>
    </citation>
    <scope>IDENTIFICATION</scope>
</reference>
<evidence type="ECO:0000313" key="5">
    <source>
        <dbReference type="Proteomes" id="UP000472261"/>
    </source>
</evidence>
<reference evidence="4" key="1">
    <citation type="submission" date="2025-08" db="UniProtKB">
        <authorList>
            <consortium name="Ensembl"/>
        </authorList>
    </citation>
    <scope>IDENTIFICATION</scope>
</reference>
<dbReference type="Gene3D" id="3.30.70.330">
    <property type="match status" value="1"/>
</dbReference>
<feature type="compositionally biased region" description="Low complexity" evidence="2">
    <location>
        <begin position="64"/>
        <end position="82"/>
    </location>
</feature>
<dbReference type="SUPFAM" id="SSF54928">
    <property type="entry name" value="RNA-binding domain, RBD"/>
    <property type="match status" value="1"/>
</dbReference>
<organism evidence="4 5">
    <name type="scientific">Phasianus colchicus</name>
    <name type="common">Common pheasant</name>
    <dbReference type="NCBI Taxonomy" id="9054"/>
    <lineage>
        <taxon>Eukaryota</taxon>
        <taxon>Metazoa</taxon>
        <taxon>Chordata</taxon>
        <taxon>Craniata</taxon>
        <taxon>Vertebrata</taxon>
        <taxon>Euteleostomi</taxon>
        <taxon>Archelosauria</taxon>
        <taxon>Archosauria</taxon>
        <taxon>Dinosauria</taxon>
        <taxon>Saurischia</taxon>
        <taxon>Theropoda</taxon>
        <taxon>Coelurosauria</taxon>
        <taxon>Aves</taxon>
        <taxon>Neognathae</taxon>
        <taxon>Galloanserae</taxon>
        <taxon>Galliformes</taxon>
        <taxon>Phasianidae</taxon>
        <taxon>Phasianinae</taxon>
        <taxon>Phasianus</taxon>
    </lineage>
</organism>
<dbReference type="InterPro" id="IPR035979">
    <property type="entry name" value="RBD_domain_sf"/>
</dbReference>
<proteinExistence type="predicted"/>